<protein>
    <submittedName>
        <fullName evidence="5">Uncharacterized protein</fullName>
    </submittedName>
</protein>
<dbReference type="Gene3D" id="2.40.420.20">
    <property type="match status" value="1"/>
</dbReference>
<dbReference type="GeneID" id="65537402"/>
<evidence type="ECO:0000256" key="2">
    <source>
        <dbReference type="SAM" id="Coils"/>
    </source>
</evidence>
<dbReference type="NCBIfam" id="TIGR01730">
    <property type="entry name" value="RND_mfp"/>
    <property type="match status" value="1"/>
</dbReference>
<dbReference type="GO" id="GO:0030313">
    <property type="term" value="C:cell envelope"/>
    <property type="evidence" value="ECO:0007669"/>
    <property type="project" value="UniProtKB-SubCell"/>
</dbReference>
<evidence type="ECO:0000313" key="6">
    <source>
        <dbReference type="Proteomes" id="UP000186351"/>
    </source>
</evidence>
<dbReference type="Pfam" id="PF25944">
    <property type="entry name" value="Beta-barrel_RND"/>
    <property type="match status" value="1"/>
</dbReference>
<dbReference type="STRING" id="1796646.A4V02_11020"/>
<name>A0A1B1SBN1_9BACT</name>
<dbReference type="GO" id="GO:0015562">
    <property type="term" value="F:efflux transmembrane transporter activity"/>
    <property type="evidence" value="ECO:0007669"/>
    <property type="project" value="InterPro"/>
</dbReference>
<comment type="similarity">
    <text evidence="1">Belongs to the membrane fusion protein (MFP) (TC 8.A.1) family.</text>
</comment>
<dbReference type="Gene3D" id="2.40.50.100">
    <property type="match status" value="1"/>
</dbReference>
<keyword evidence="6" id="KW-1185">Reference proteome</keyword>
<feature type="coiled-coil region" evidence="2">
    <location>
        <begin position="140"/>
        <end position="167"/>
    </location>
</feature>
<dbReference type="OrthoDB" id="9801814at2"/>
<accession>A0A1B1SBN1</accession>
<evidence type="ECO:0000259" key="3">
    <source>
        <dbReference type="Pfam" id="PF25917"/>
    </source>
</evidence>
<dbReference type="EMBL" id="CP015402">
    <property type="protein sequence ID" value="ANU64188.1"/>
    <property type="molecule type" value="Genomic_DNA"/>
</dbReference>
<sequence>MKKIYHMTALLTCTALTILPSCHNDKSSDHSDGVLAVDVARPVTDSVMLYRTYPGTAGARASADIVARVNGTLLTRDYTSGSLVDKGTVLFTIEPTQYNDAVMQSRASLETARSEYTYASNQAAAMKKALESDAVSKLDVIQAESNMEQSAAAIKEAEAQLNLALTNLGYCTIRAPFKGHITSSTVDPGAYISGGGSPFTLATIYDDAEVVVTFSISEPQYQQMLGIRGTPQEEIFRKVPLSFDNELAHKYTGDLYYTSPIIDKSTGTITLKCIVDNPYGELRDGMYVTVHMPFGASSHALLVKDSSIGTDQLGKYLYVVNDSNRIVYTPIETGDIYRDSLRIVTKGIGPESRYVTSAMLKVRDGMEVKPVEAR</sequence>
<evidence type="ECO:0000256" key="1">
    <source>
        <dbReference type="ARBA" id="ARBA00009477"/>
    </source>
</evidence>
<dbReference type="Gene3D" id="2.40.30.170">
    <property type="match status" value="1"/>
</dbReference>
<dbReference type="InterPro" id="IPR058625">
    <property type="entry name" value="MdtA-like_BSH"/>
</dbReference>
<evidence type="ECO:0000313" key="5">
    <source>
        <dbReference type="EMBL" id="ANU64188.1"/>
    </source>
</evidence>
<dbReference type="PANTHER" id="PTHR30158:SF10">
    <property type="entry name" value="CATION EFFLUX PUMP"/>
    <property type="match status" value="1"/>
</dbReference>
<dbReference type="GO" id="GO:0005886">
    <property type="term" value="C:plasma membrane"/>
    <property type="evidence" value="ECO:0007669"/>
    <property type="project" value="TreeGrafter"/>
</dbReference>
<organism evidence="5 6">
    <name type="scientific">Muribaculum intestinale</name>
    <dbReference type="NCBI Taxonomy" id="1796646"/>
    <lineage>
        <taxon>Bacteria</taxon>
        <taxon>Pseudomonadati</taxon>
        <taxon>Bacteroidota</taxon>
        <taxon>Bacteroidia</taxon>
        <taxon>Bacteroidales</taxon>
        <taxon>Muribaculaceae</taxon>
        <taxon>Muribaculum</taxon>
    </lineage>
</organism>
<keyword evidence="2" id="KW-0175">Coiled coil</keyword>
<dbReference type="Gene3D" id="1.10.287.470">
    <property type="entry name" value="Helix hairpin bin"/>
    <property type="match status" value="1"/>
</dbReference>
<dbReference type="Pfam" id="PF25917">
    <property type="entry name" value="BSH_RND"/>
    <property type="match status" value="1"/>
</dbReference>
<proteinExistence type="inferred from homology"/>
<evidence type="ECO:0000259" key="4">
    <source>
        <dbReference type="Pfam" id="PF25944"/>
    </source>
</evidence>
<dbReference type="Proteomes" id="UP000186351">
    <property type="component" value="Chromosome"/>
</dbReference>
<feature type="domain" description="Multidrug resistance protein MdtA-like beta-barrel" evidence="4">
    <location>
        <begin position="238"/>
        <end position="293"/>
    </location>
</feature>
<accession>A0A1Z2XGZ9</accession>
<dbReference type="PANTHER" id="PTHR30158">
    <property type="entry name" value="ACRA/E-RELATED COMPONENT OF DRUG EFFLUX TRANSPORTER"/>
    <property type="match status" value="1"/>
</dbReference>
<dbReference type="GO" id="GO:0046677">
    <property type="term" value="P:response to antibiotic"/>
    <property type="evidence" value="ECO:0007669"/>
    <property type="project" value="TreeGrafter"/>
</dbReference>
<dbReference type="SUPFAM" id="SSF111369">
    <property type="entry name" value="HlyD-like secretion proteins"/>
    <property type="match status" value="1"/>
</dbReference>
<dbReference type="AlphaFoldDB" id="A0A1B1SBN1"/>
<dbReference type="InterPro" id="IPR006143">
    <property type="entry name" value="RND_pump_MFP"/>
</dbReference>
<dbReference type="InterPro" id="IPR058626">
    <property type="entry name" value="MdtA-like_b-barrel"/>
</dbReference>
<gene>
    <name evidence="5" type="ORF">A4V02_11020</name>
</gene>
<dbReference type="KEGG" id="pary:A4V02_11020"/>
<dbReference type="RefSeq" id="WP_068961475.1">
    <property type="nucleotide sequence ID" value="NZ_CAJTAP010000001.1"/>
</dbReference>
<reference evidence="6" key="1">
    <citation type="submission" date="2016-04" db="EMBL/GenBank/DDBJ databases">
        <title>Complete Genome Sequences of Twelve Strains of a Stable Defined Moderately Diverse Mouse Microbiota 2 (sDMDMm2).</title>
        <authorList>
            <person name="Uchimura Y."/>
            <person name="Wyss M."/>
            <person name="Brugiroux S."/>
            <person name="Limenitakis J.P."/>
            <person name="Stecher B."/>
            <person name="McCoy K.D."/>
            <person name="Macpherson A.J."/>
        </authorList>
    </citation>
    <scope>NUCLEOTIDE SEQUENCE [LARGE SCALE GENOMIC DNA]</scope>
    <source>
        <strain evidence="6">YL27</strain>
    </source>
</reference>
<feature type="domain" description="Multidrug resistance protein MdtA-like barrel-sandwich hybrid" evidence="3">
    <location>
        <begin position="63"/>
        <end position="197"/>
    </location>
</feature>